<dbReference type="SUPFAM" id="SSF81301">
    <property type="entry name" value="Nucleotidyltransferase"/>
    <property type="match status" value="1"/>
</dbReference>
<evidence type="ECO:0000256" key="1">
    <source>
        <dbReference type="ARBA" id="ARBA00001936"/>
    </source>
</evidence>
<evidence type="ECO:0000313" key="12">
    <source>
        <dbReference type="Proteomes" id="UP000703661"/>
    </source>
</evidence>
<reference evidence="11" key="1">
    <citation type="journal article" date="2020" name="Fungal Divers.">
        <title>Resolving the Mortierellaceae phylogeny through synthesis of multi-gene phylogenetics and phylogenomics.</title>
        <authorList>
            <person name="Vandepol N."/>
            <person name="Liber J."/>
            <person name="Desiro A."/>
            <person name="Na H."/>
            <person name="Kennedy M."/>
            <person name="Barry K."/>
            <person name="Grigoriev I.V."/>
            <person name="Miller A.N."/>
            <person name="O'Donnell K."/>
            <person name="Stajich J.E."/>
            <person name="Bonito G."/>
        </authorList>
    </citation>
    <scope>NUCLEOTIDE SEQUENCE</scope>
    <source>
        <strain evidence="11">NRRL 2769</strain>
    </source>
</reference>
<dbReference type="Pfam" id="PF03828">
    <property type="entry name" value="PAP_assoc"/>
    <property type="match status" value="1"/>
</dbReference>
<dbReference type="GO" id="GO:0031123">
    <property type="term" value="P:RNA 3'-end processing"/>
    <property type="evidence" value="ECO:0007669"/>
    <property type="project" value="TreeGrafter"/>
</dbReference>
<dbReference type="Proteomes" id="UP000703661">
    <property type="component" value="Unassembled WGS sequence"/>
</dbReference>
<dbReference type="GO" id="GO:0003729">
    <property type="term" value="F:mRNA binding"/>
    <property type="evidence" value="ECO:0007669"/>
    <property type="project" value="TreeGrafter"/>
</dbReference>
<proteinExistence type="inferred from homology"/>
<dbReference type="GO" id="GO:0043634">
    <property type="term" value="P:polyadenylation-dependent ncRNA catabolic process"/>
    <property type="evidence" value="ECO:0007669"/>
    <property type="project" value="TreeGrafter"/>
</dbReference>
<dbReference type="CDD" id="cd05402">
    <property type="entry name" value="NT_PAP_TUTase"/>
    <property type="match status" value="1"/>
</dbReference>
<organism evidence="11 12">
    <name type="scientific">Entomortierella chlamydospora</name>
    <dbReference type="NCBI Taxonomy" id="101097"/>
    <lineage>
        <taxon>Eukaryota</taxon>
        <taxon>Fungi</taxon>
        <taxon>Fungi incertae sedis</taxon>
        <taxon>Mucoromycota</taxon>
        <taxon>Mortierellomycotina</taxon>
        <taxon>Mortierellomycetes</taxon>
        <taxon>Mortierellales</taxon>
        <taxon>Mortierellaceae</taxon>
        <taxon>Entomortierella</taxon>
    </lineage>
</organism>
<feature type="region of interest" description="Disordered" evidence="7">
    <location>
        <begin position="1"/>
        <end position="91"/>
    </location>
</feature>
<keyword evidence="4" id="KW-0808">Transferase</keyword>
<dbReference type="GO" id="GO:0005730">
    <property type="term" value="C:nucleolus"/>
    <property type="evidence" value="ECO:0007669"/>
    <property type="project" value="TreeGrafter"/>
</dbReference>
<comment type="caution">
    <text evidence="11">The sequence shown here is derived from an EMBL/GenBank/DDBJ whole genome shotgun (WGS) entry which is preliminary data.</text>
</comment>
<dbReference type="GO" id="GO:0046872">
    <property type="term" value="F:metal ion binding"/>
    <property type="evidence" value="ECO:0007669"/>
    <property type="project" value="UniProtKB-KW"/>
</dbReference>
<keyword evidence="6" id="KW-0460">Magnesium</keyword>
<sequence length="641" mass="72411">MAESRTQQKAAHSSDRKKNKKKKSGSKKSINQILGIGKPGPHLLKHNKLKEAQKAKKAISKANMEESGSTRETSATPRLSTQHARQTPQHRHHVLDHVAHTGTYLDEYDQDLQYQYSPGLWQNSSHANHPEDSNEGLAKAIRDNIYQRQFRNSVERQSTRTTSVPAVSTADPVLISIPSMEDLRNMHLEKIKERNERLKEKKLKNAGAEVGRLRLNRSKGGELRGQDALQHISRLRNTTDDLQQGGFEGGSDFIRLDAEIPAPTFPSGAVGTLKRKRCHEDGGDTQGCTGPLPGCPWMQHRQYLNAPSAPLLLNHEVKDFVAFLSPTQEEHQVRTYVYERVKGAIKALWGDVVVKLFGSFETQLYLPTSDLDIVIFREDAFLRDELRSLATYLQRTKVGNDFEIVPNAKIPLVKFKESISNISVDISFNVLNGVDGATLIKRFMEDTPGLRSLTILVKHFLKLKRINEPFYGGIGSFLTVIMVLSFLQMHPKVQGKWIDPEENLGVLLIEFFELYGLNFNYKNVGLTVADGGRYFLKKDGNREDEKGLCFHALDPNNPNNNVGLAAKKIDSARVYFATAFDSLVFAVEERDRYLRKNGYNANTPKVSLIKDVLNIPQKMMKHRFHIETVYNAGTFKQVLSR</sequence>
<dbReference type="OrthoDB" id="273917at2759"/>
<dbReference type="FunFam" id="3.30.460.10:FF:000006">
    <property type="entry name" value="non-canonical poly(A) RNA polymerase PAPD5"/>
    <property type="match status" value="1"/>
</dbReference>
<dbReference type="Gene3D" id="3.30.460.10">
    <property type="entry name" value="Beta Polymerase, domain 2"/>
    <property type="match status" value="1"/>
</dbReference>
<dbReference type="GO" id="GO:0010605">
    <property type="term" value="P:negative regulation of macromolecule metabolic process"/>
    <property type="evidence" value="ECO:0007669"/>
    <property type="project" value="UniProtKB-ARBA"/>
</dbReference>
<dbReference type="InterPro" id="IPR054708">
    <property type="entry name" value="MTPAP-like_central"/>
</dbReference>
<evidence type="ECO:0000256" key="7">
    <source>
        <dbReference type="SAM" id="MobiDB-lite"/>
    </source>
</evidence>
<evidence type="ECO:0000256" key="6">
    <source>
        <dbReference type="ARBA" id="ARBA00022842"/>
    </source>
</evidence>
<feature type="transmembrane region" description="Helical" evidence="8">
    <location>
        <begin position="470"/>
        <end position="487"/>
    </location>
</feature>
<evidence type="ECO:0000256" key="4">
    <source>
        <dbReference type="ARBA" id="ARBA00022679"/>
    </source>
</evidence>
<dbReference type="GO" id="GO:0031499">
    <property type="term" value="C:TRAMP complex"/>
    <property type="evidence" value="ECO:0007669"/>
    <property type="project" value="TreeGrafter"/>
</dbReference>
<dbReference type="InterPro" id="IPR043519">
    <property type="entry name" value="NT_sf"/>
</dbReference>
<keyword evidence="8" id="KW-0472">Membrane</keyword>
<evidence type="ECO:0000256" key="2">
    <source>
        <dbReference type="ARBA" id="ARBA00008593"/>
    </source>
</evidence>
<keyword evidence="8" id="KW-1133">Transmembrane helix</keyword>
<keyword evidence="8" id="KW-0812">Transmembrane</keyword>
<name>A0A9P6SXR4_9FUNG</name>
<dbReference type="InterPro" id="IPR045862">
    <property type="entry name" value="Trf4-like"/>
</dbReference>
<comment type="cofactor">
    <cofactor evidence="1">
        <name>Mn(2+)</name>
        <dbReference type="ChEBI" id="CHEBI:29035"/>
    </cofactor>
</comment>
<feature type="compositionally biased region" description="Polar residues" evidence="7">
    <location>
        <begin position="66"/>
        <end position="87"/>
    </location>
</feature>
<keyword evidence="5" id="KW-0479">Metal-binding</keyword>
<keyword evidence="12" id="KW-1185">Reference proteome</keyword>
<comment type="similarity">
    <text evidence="2">Belongs to the DNA polymerase type-B-like family.</text>
</comment>
<dbReference type="Pfam" id="PF22600">
    <property type="entry name" value="MTPAP-like_central"/>
    <property type="match status" value="1"/>
</dbReference>
<protein>
    <recommendedName>
        <fullName evidence="3">polynucleotide adenylyltransferase</fullName>
        <ecNumber evidence="3">2.7.7.19</ecNumber>
    </recommendedName>
</protein>
<evidence type="ECO:0000256" key="5">
    <source>
        <dbReference type="ARBA" id="ARBA00022723"/>
    </source>
</evidence>
<feature type="domain" description="PAP-associated" evidence="9">
    <location>
        <begin position="503"/>
        <end position="560"/>
    </location>
</feature>
<dbReference type="Gene3D" id="1.10.1410.10">
    <property type="match status" value="1"/>
</dbReference>
<dbReference type="PANTHER" id="PTHR23092">
    <property type="entry name" value="POLY(A) RNA POLYMERASE"/>
    <property type="match status" value="1"/>
</dbReference>
<evidence type="ECO:0000259" key="10">
    <source>
        <dbReference type="Pfam" id="PF22600"/>
    </source>
</evidence>
<dbReference type="InterPro" id="IPR002058">
    <property type="entry name" value="PAP_assoc"/>
</dbReference>
<accession>A0A9P6SXR4</accession>
<evidence type="ECO:0000256" key="3">
    <source>
        <dbReference type="ARBA" id="ARBA00012388"/>
    </source>
</evidence>
<dbReference type="GO" id="GO:1990817">
    <property type="term" value="F:poly(A) RNA polymerase activity"/>
    <property type="evidence" value="ECO:0007669"/>
    <property type="project" value="UniProtKB-EC"/>
</dbReference>
<feature type="compositionally biased region" description="Basic residues" evidence="7">
    <location>
        <begin position="15"/>
        <end position="26"/>
    </location>
</feature>
<dbReference type="AlphaFoldDB" id="A0A9P6SXR4"/>
<feature type="domain" description="Poly(A) RNA polymerase mitochondrial-like central palm" evidence="10">
    <location>
        <begin position="313"/>
        <end position="443"/>
    </location>
</feature>
<gene>
    <name evidence="11" type="ORF">BGZ80_001778</name>
</gene>
<feature type="compositionally biased region" description="Polar residues" evidence="7">
    <location>
        <begin position="1"/>
        <end position="11"/>
    </location>
</feature>
<evidence type="ECO:0000259" key="9">
    <source>
        <dbReference type="Pfam" id="PF03828"/>
    </source>
</evidence>
<dbReference type="PANTHER" id="PTHR23092:SF15">
    <property type="entry name" value="INACTIVE NON-CANONICAL POLY(A) RNA POLYMERASE PROTEIN TRF4-2-RELATED"/>
    <property type="match status" value="1"/>
</dbReference>
<dbReference type="EC" id="2.7.7.19" evidence="3"/>
<evidence type="ECO:0000256" key="8">
    <source>
        <dbReference type="SAM" id="Phobius"/>
    </source>
</evidence>
<dbReference type="EMBL" id="JAAAID010001412">
    <property type="protein sequence ID" value="KAG0010116.1"/>
    <property type="molecule type" value="Genomic_DNA"/>
</dbReference>
<evidence type="ECO:0000313" key="11">
    <source>
        <dbReference type="EMBL" id="KAG0010116.1"/>
    </source>
</evidence>
<dbReference type="SUPFAM" id="SSF81631">
    <property type="entry name" value="PAP/OAS1 substrate-binding domain"/>
    <property type="match status" value="1"/>
</dbReference>